<organism evidence="2 3">
    <name type="scientific">Nicoletella semolina</name>
    <dbReference type="NCBI Taxonomy" id="271160"/>
    <lineage>
        <taxon>Bacteria</taxon>
        <taxon>Pseudomonadati</taxon>
        <taxon>Pseudomonadota</taxon>
        <taxon>Gammaproteobacteria</taxon>
        <taxon>Pasteurellales</taxon>
        <taxon>Pasteurellaceae</taxon>
        <taxon>Nicoletella</taxon>
    </lineage>
</organism>
<name>A0A4R2NCH2_9PAST</name>
<keyword evidence="1" id="KW-0812">Transmembrane</keyword>
<keyword evidence="1" id="KW-0472">Membrane</keyword>
<dbReference type="Proteomes" id="UP000295537">
    <property type="component" value="Unassembled WGS sequence"/>
</dbReference>
<gene>
    <name evidence="2" type="ORF">EV693_10128</name>
</gene>
<evidence type="ECO:0000313" key="2">
    <source>
        <dbReference type="EMBL" id="TCP18764.1"/>
    </source>
</evidence>
<keyword evidence="1" id="KW-1133">Transmembrane helix</keyword>
<accession>A0A4R2NCH2</accession>
<feature type="transmembrane region" description="Helical" evidence="1">
    <location>
        <begin position="21"/>
        <end position="38"/>
    </location>
</feature>
<comment type="caution">
    <text evidence="2">The sequence shown here is derived from an EMBL/GenBank/DDBJ whole genome shotgun (WGS) entry which is preliminary data.</text>
</comment>
<dbReference type="RefSeq" id="WP_165904854.1">
    <property type="nucleotide sequence ID" value="NZ_LVXA01000001.1"/>
</dbReference>
<evidence type="ECO:0000256" key="1">
    <source>
        <dbReference type="SAM" id="Phobius"/>
    </source>
</evidence>
<reference evidence="2 3" key="1">
    <citation type="submission" date="2019-03" db="EMBL/GenBank/DDBJ databases">
        <title>Genomic Encyclopedia of Type Strains, Phase IV (KMG-IV): sequencing the most valuable type-strain genomes for metagenomic binning, comparative biology and taxonomic classification.</title>
        <authorList>
            <person name="Goeker M."/>
        </authorList>
    </citation>
    <scope>NUCLEOTIDE SEQUENCE [LARGE SCALE GENOMIC DNA]</scope>
    <source>
        <strain evidence="2 3">DSM 16380</strain>
    </source>
</reference>
<dbReference type="EMBL" id="SLXJ01000001">
    <property type="protein sequence ID" value="TCP18764.1"/>
    <property type="molecule type" value="Genomic_DNA"/>
</dbReference>
<sequence length="52" mass="6250">MSIILLDGGMSRWGLVCRFRLWQRINVGWLIMGVWILYSNKQYHQKNHLNFG</sequence>
<proteinExistence type="predicted"/>
<keyword evidence="3" id="KW-1185">Reference proteome</keyword>
<evidence type="ECO:0000313" key="3">
    <source>
        <dbReference type="Proteomes" id="UP000295537"/>
    </source>
</evidence>
<dbReference type="AlphaFoldDB" id="A0A4R2NCH2"/>
<protein>
    <submittedName>
        <fullName evidence="2">Uncharacterized protein</fullName>
    </submittedName>
</protein>